<keyword evidence="3" id="KW-1185">Reference proteome</keyword>
<dbReference type="OrthoDB" id="8451710at2"/>
<reference evidence="2 3" key="1">
    <citation type="submission" date="2019-03" db="EMBL/GenBank/DDBJ databases">
        <title>Genomic Encyclopedia of Type Strains, Phase III (KMG-III): the genomes of soil and plant-associated and newly described type strains.</title>
        <authorList>
            <person name="Whitman W."/>
        </authorList>
    </citation>
    <scope>NUCLEOTIDE SEQUENCE [LARGE SCALE GENOMIC DNA]</scope>
    <source>
        <strain evidence="2 3">CGMCC 1.7002</strain>
    </source>
</reference>
<sequence>MRLTLDHLVLGTADLSRGAAQLTKWFGVEPFGGGEHELFATHNKLWRIEAPHYPIYLELIAINPAASPKRSRWFGLDVPSFAGDEIAAIGMVARCEDIAQTAREMGPDHYEILDLARGELRWQFAVERHGYVFPSSTPNLIEWQGAHPLDHAAPQGLELQQVIWPSAMALALDWPCSVVPSDDGEFGFRLANGIGQTIQF</sequence>
<name>A0A4R6VGN4_9HYPH</name>
<gene>
    <name evidence="2" type="ORF">ATL17_2834</name>
</gene>
<evidence type="ECO:0000313" key="2">
    <source>
        <dbReference type="EMBL" id="TDQ61733.1"/>
    </source>
</evidence>
<dbReference type="EMBL" id="SNYR01000003">
    <property type="protein sequence ID" value="TDQ61733.1"/>
    <property type="molecule type" value="Genomic_DNA"/>
</dbReference>
<dbReference type="InterPro" id="IPR025870">
    <property type="entry name" value="Glyoxalase-like_dom"/>
</dbReference>
<protein>
    <submittedName>
        <fullName evidence="2">Glyoxalase-like protein</fullName>
    </submittedName>
</protein>
<evidence type="ECO:0000259" key="1">
    <source>
        <dbReference type="Pfam" id="PF13468"/>
    </source>
</evidence>
<dbReference type="RefSeq" id="WP_133573429.1">
    <property type="nucleotide sequence ID" value="NZ_SNYR01000003.1"/>
</dbReference>
<comment type="caution">
    <text evidence="2">The sequence shown here is derived from an EMBL/GenBank/DDBJ whole genome shotgun (WGS) entry which is preliminary data.</text>
</comment>
<dbReference type="InterPro" id="IPR029068">
    <property type="entry name" value="Glyas_Bleomycin-R_OHBP_Dase"/>
</dbReference>
<dbReference type="AlphaFoldDB" id="A0A4R6VGN4"/>
<accession>A0A4R6VGN4</accession>
<dbReference type="Gene3D" id="3.10.180.10">
    <property type="entry name" value="2,3-Dihydroxybiphenyl 1,2-Dioxygenase, domain 1"/>
    <property type="match status" value="1"/>
</dbReference>
<evidence type="ECO:0000313" key="3">
    <source>
        <dbReference type="Proteomes" id="UP000295391"/>
    </source>
</evidence>
<dbReference type="Pfam" id="PF13468">
    <property type="entry name" value="Glyoxalase_3"/>
    <property type="match status" value="1"/>
</dbReference>
<dbReference type="Proteomes" id="UP000295391">
    <property type="component" value="Unassembled WGS sequence"/>
</dbReference>
<organism evidence="2 3">
    <name type="scientific">Maritalea mobilis</name>
    <dbReference type="NCBI Taxonomy" id="483324"/>
    <lineage>
        <taxon>Bacteria</taxon>
        <taxon>Pseudomonadati</taxon>
        <taxon>Pseudomonadota</taxon>
        <taxon>Alphaproteobacteria</taxon>
        <taxon>Hyphomicrobiales</taxon>
        <taxon>Devosiaceae</taxon>
        <taxon>Maritalea</taxon>
    </lineage>
</organism>
<proteinExistence type="predicted"/>
<feature type="domain" description="Glyoxalase-like" evidence="1">
    <location>
        <begin position="5"/>
        <end position="162"/>
    </location>
</feature>